<keyword evidence="11" id="KW-1185">Reference proteome</keyword>
<dbReference type="InterPro" id="IPR004812">
    <property type="entry name" value="Efflux_drug-R_Bcr/CmlA"/>
</dbReference>
<dbReference type="NCBIfam" id="TIGR00710">
    <property type="entry name" value="efflux_Bcr_CflA"/>
    <property type="match status" value="1"/>
</dbReference>
<dbReference type="Proteomes" id="UP001165283">
    <property type="component" value="Unassembled WGS sequence"/>
</dbReference>
<feature type="transmembrane region" description="Helical" evidence="8">
    <location>
        <begin position="239"/>
        <end position="263"/>
    </location>
</feature>
<keyword evidence="3" id="KW-0813">Transport</keyword>
<dbReference type="PROSITE" id="PS50850">
    <property type="entry name" value="MFS"/>
    <property type="match status" value="1"/>
</dbReference>
<proteinExistence type="inferred from homology"/>
<dbReference type="InterPro" id="IPR011701">
    <property type="entry name" value="MFS"/>
</dbReference>
<evidence type="ECO:0000313" key="10">
    <source>
        <dbReference type="EMBL" id="MCO1661185.1"/>
    </source>
</evidence>
<feature type="transmembrane region" description="Helical" evidence="8">
    <location>
        <begin position="297"/>
        <end position="315"/>
    </location>
</feature>
<comment type="subcellular location">
    <subcellularLocation>
        <location evidence="1">Cell membrane</location>
        <topology evidence="1">Multi-pass membrane protein</topology>
    </subcellularLocation>
</comment>
<evidence type="ECO:0000256" key="8">
    <source>
        <dbReference type="SAM" id="Phobius"/>
    </source>
</evidence>
<feature type="transmembrane region" description="Helical" evidence="8">
    <location>
        <begin position="270"/>
        <end position="291"/>
    </location>
</feature>
<keyword evidence="6 8" id="KW-1133">Transmembrane helix</keyword>
<dbReference type="Gene3D" id="1.20.1720.10">
    <property type="entry name" value="Multidrug resistance protein D"/>
    <property type="match status" value="1"/>
</dbReference>
<evidence type="ECO:0000256" key="3">
    <source>
        <dbReference type="ARBA" id="ARBA00022448"/>
    </source>
</evidence>
<evidence type="ECO:0000256" key="5">
    <source>
        <dbReference type="ARBA" id="ARBA00022692"/>
    </source>
</evidence>
<evidence type="ECO:0000256" key="4">
    <source>
        <dbReference type="ARBA" id="ARBA00022475"/>
    </source>
</evidence>
<feature type="transmembrane region" description="Helical" evidence="8">
    <location>
        <begin position="327"/>
        <end position="346"/>
    </location>
</feature>
<keyword evidence="7 8" id="KW-0472">Membrane</keyword>
<keyword evidence="5 8" id="KW-0812">Transmembrane</keyword>
<evidence type="ECO:0000259" key="9">
    <source>
        <dbReference type="PROSITE" id="PS50850"/>
    </source>
</evidence>
<feature type="transmembrane region" description="Helical" evidence="8">
    <location>
        <begin position="92"/>
        <end position="113"/>
    </location>
</feature>
<organism evidence="10 11">
    <name type="scientific">Pseudonocardia humida</name>
    <dbReference type="NCBI Taxonomy" id="2800819"/>
    <lineage>
        <taxon>Bacteria</taxon>
        <taxon>Bacillati</taxon>
        <taxon>Actinomycetota</taxon>
        <taxon>Actinomycetes</taxon>
        <taxon>Pseudonocardiales</taxon>
        <taxon>Pseudonocardiaceae</taxon>
        <taxon>Pseudonocardia</taxon>
    </lineage>
</organism>
<gene>
    <name evidence="10" type="ORF">KDL28_39680</name>
</gene>
<evidence type="ECO:0000256" key="2">
    <source>
        <dbReference type="ARBA" id="ARBA00006236"/>
    </source>
</evidence>
<dbReference type="SUPFAM" id="SSF103473">
    <property type="entry name" value="MFS general substrate transporter"/>
    <property type="match status" value="1"/>
</dbReference>
<dbReference type="InterPro" id="IPR020846">
    <property type="entry name" value="MFS_dom"/>
</dbReference>
<dbReference type="InterPro" id="IPR036259">
    <property type="entry name" value="MFS_trans_sf"/>
</dbReference>
<dbReference type="PANTHER" id="PTHR43124:SF3">
    <property type="entry name" value="CHLORAMPHENICOL EFFLUX PUMP RV0191"/>
    <property type="match status" value="1"/>
</dbReference>
<accession>A0ABT1ADP1</accession>
<evidence type="ECO:0000256" key="7">
    <source>
        <dbReference type="ARBA" id="ARBA00023136"/>
    </source>
</evidence>
<feature type="transmembrane region" description="Helical" evidence="8">
    <location>
        <begin position="68"/>
        <end position="86"/>
    </location>
</feature>
<feature type="domain" description="Major facilitator superfamily (MFS) profile" evidence="9">
    <location>
        <begin position="1"/>
        <end position="381"/>
    </location>
</feature>
<dbReference type="Pfam" id="PF07690">
    <property type="entry name" value="MFS_1"/>
    <property type="match status" value="1"/>
</dbReference>
<comment type="similarity">
    <text evidence="2">Belongs to the major facilitator superfamily. Bcr/CmlA family.</text>
</comment>
<evidence type="ECO:0000313" key="11">
    <source>
        <dbReference type="Proteomes" id="UP001165283"/>
    </source>
</evidence>
<dbReference type="PANTHER" id="PTHR43124">
    <property type="entry name" value="PURINE EFFLUX PUMP PBUE"/>
    <property type="match status" value="1"/>
</dbReference>
<protein>
    <submittedName>
        <fullName evidence="10">Multidrug effflux MFS transporter</fullName>
    </submittedName>
</protein>
<name>A0ABT1ADP1_9PSEU</name>
<sequence>MVLALGGLSSFGPLAHDLYLPALPAMAADLATTEAATQLTLSACMIGMALGQLLVGPFTDRVGRRRPLIAGVALFAVTAGLCALAPSIELLLVLRLLSGLAGGAGIVIARAMVRDLYEGAAAARVFALLVTVTGVAPVLAPLLGGQLLRVTDWRGVFWALAVIGLVLLVAALTRAESLPVQRRRAGGLRATGQVVGRLLRDRSFVVPALVQGLGVCGMFVYIAMGTFVLQGVYGLDAQAFSLVFAANSLALILLGQLSAALVSRLGSRRLLGAGVGLALAAAVAMLVGVLVSDSVWALLPPLLVLVGCSGLILPNGTALALAEQGEVAGTASALVGLTQFGLAAAVPPLASLGGVSPVVMAVTTVGTAAAAVAVFVVGRPGRVSAR</sequence>
<dbReference type="EMBL" id="JAGSOV010000116">
    <property type="protein sequence ID" value="MCO1661185.1"/>
    <property type="molecule type" value="Genomic_DNA"/>
</dbReference>
<evidence type="ECO:0000256" key="1">
    <source>
        <dbReference type="ARBA" id="ARBA00004651"/>
    </source>
</evidence>
<feature type="transmembrane region" description="Helical" evidence="8">
    <location>
        <begin position="156"/>
        <end position="175"/>
    </location>
</feature>
<dbReference type="InterPro" id="IPR050189">
    <property type="entry name" value="MFS_Efflux_Transporters"/>
</dbReference>
<feature type="transmembrane region" description="Helical" evidence="8">
    <location>
        <begin position="204"/>
        <end position="233"/>
    </location>
</feature>
<feature type="transmembrane region" description="Helical" evidence="8">
    <location>
        <begin position="358"/>
        <end position="378"/>
    </location>
</feature>
<evidence type="ECO:0000256" key="6">
    <source>
        <dbReference type="ARBA" id="ARBA00022989"/>
    </source>
</evidence>
<reference evidence="10" key="1">
    <citation type="submission" date="2021-04" db="EMBL/GenBank/DDBJ databases">
        <title>Pseudonocardia sp. nov., isolated from sandy soil of mangrove forest.</title>
        <authorList>
            <person name="Zan Z."/>
            <person name="Huang R."/>
            <person name="Liu W."/>
        </authorList>
    </citation>
    <scope>NUCLEOTIDE SEQUENCE</scope>
    <source>
        <strain evidence="10">S2-4</strain>
    </source>
</reference>
<dbReference type="CDD" id="cd17320">
    <property type="entry name" value="MFS_MdfA_MDR_like"/>
    <property type="match status" value="1"/>
</dbReference>
<keyword evidence="4" id="KW-1003">Cell membrane</keyword>
<feature type="transmembrane region" description="Helical" evidence="8">
    <location>
        <begin position="125"/>
        <end position="144"/>
    </location>
</feature>
<comment type="caution">
    <text evidence="10">The sequence shown here is derived from an EMBL/GenBank/DDBJ whole genome shotgun (WGS) entry which is preliminary data.</text>
</comment>
<feature type="transmembrane region" description="Helical" evidence="8">
    <location>
        <begin position="37"/>
        <end position="56"/>
    </location>
</feature>